<accession>A0A2Z7CQP6</accession>
<organism evidence="1 2">
    <name type="scientific">Dorcoceras hygrometricum</name>
    <dbReference type="NCBI Taxonomy" id="472368"/>
    <lineage>
        <taxon>Eukaryota</taxon>
        <taxon>Viridiplantae</taxon>
        <taxon>Streptophyta</taxon>
        <taxon>Embryophyta</taxon>
        <taxon>Tracheophyta</taxon>
        <taxon>Spermatophyta</taxon>
        <taxon>Magnoliopsida</taxon>
        <taxon>eudicotyledons</taxon>
        <taxon>Gunneridae</taxon>
        <taxon>Pentapetalae</taxon>
        <taxon>asterids</taxon>
        <taxon>lamiids</taxon>
        <taxon>Lamiales</taxon>
        <taxon>Gesneriaceae</taxon>
        <taxon>Didymocarpoideae</taxon>
        <taxon>Trichosporeae</taxon>
        <taxon>Loxocarpinae</taxon>
        <taxon>Dorcoceras</taxon>
    </lineage>
</organism>
<evidence type="ECO:0000313" key="1">
    <source>
        <dbReference type="EMBL" id="KZV49103.1"/>
    </source>
</evidence>
<dbReference type="EMBL" id="KQ993503">
    <property type="protein sequence ID" value="KZV49103.1"/>
    <property type="molecule type" value="Genomic_DNA"/>
</dbReference>
<sequence length="166" mass="18389">MVSSSGKQSPGYAVQLSILLEKLVKADLGESVDLSPMKVLKNKSVLTYLKKNQAAPQDGEVRKISKDKEKAAAELKKEKSDRQTSWASLKRKAITAQSTSESKALLIQPKIKKKQRTKRPKLVKLITAEVEKVVSKDLPLQVQPTNEPTGQQPTSYGTGMVFSRWI</sequence>
<gene>
    <name evidence="1" type="ORF">F511_27808</name>
</gene>
<name>A0A2Z7CQP6_9LAMI</name>
<dbReference type="AlphaFoldDB" id="A0A2Z7CQP6"/>
<evidence type="ECO:0000313" key="2">
    <source>
        <dbReference type="Proteomes" id="UP000250235"/>
    </source>
</evidence>
<dbReference type="Proteomes" id="UP000250235">
    <property type="component" value="Unassembled WGS sequence"/>
</dbReference>
<protein>
    <submittedName>
        <fullName evidence="1">Acyl-activating enzyme 19</fullName>
    </submittedName>
</protein>
<keyword evidence="2" id="KW-1185">Reference proteome</keyword>
<proteinExistence type="predicted"/>
<reference evidence="1 2" key="1">
    <citation type="journal article" date="2015" name="Proc. Natl. Acad. Sci. U.S.A.">
        <title>The resurrection genome of Boea hygrometrica: A blueprint for survival of dehydration.</title>
        <authorList>
            <person name="Xiao L."/>
            <person name="Yang G."/>
            <person name="Zhang L."/>
            <person name="Yang X."/>
            <person name="Zhao S."/>
            <person name="Ji Z."/>
            <person name="Zhou Q."/>
            <person name="Hu M."/>
            <person name="Wang Y."/>
            <person name="Chen M."/>
            <person name="Xu Y."/>
            <person name="Jin H."/>
            <person name="Xiao X."/>
            <person name="Hu G."/>
            <person name="Bao F."/>
            <person name="Hu Y."/>
            <person name="Wan P."/>
            <person name="Li L."/>
            <person name="Deng X."/>
            <person name="Kuang T."/>
            <person name="Xiang C."/>
            <person name="Zhu J.K."/>
            <person name="Oliver M.J."/>
            <person name="He Y."/>
        </authorList>
    </citation>
    <scope>NUCLEOTIDE SEQUENCE [LARGE SCALE GENOMIC DNA]</scope>
    <source>
        <strain evidence="2">cv. XS01</strain>
    </source>
</reference>